<protein>
    <submittedName>
        <fullName evidence="1">Uncharacterized protein</fullName>
    </submittedName>
</protein>
<evidence type="ECO:0000313" key="1">
    <source>
        <dbReference type="EMBL" id="MBB6052364.1"/>
    </source>
</evidence>
<comment type="caution">
    <text evidence="1">The sequence shown here is derived from an EMBL/GenBank/DDBJ whole genome shotgun (WGS) entry which is preliminary data.</text>
</comment>
<name>A0A7W9SUU5_ARMRO</name>
<evidence type="ECO:0000313" key="2">
    <source>
        <dbReference type="Proteomes" id="UP000520814"/>
    </source>
</evidence>
<keyword evidence="2" id="KW-1185">Reference proteome</keyword>
<dbReference type="Proteomes" id="UP000520814">
    <property type="component" value="Unassembled WGS sequence"/>
</dbReference>
<accession>A0A7W9SUU5</accession>
<organism evidence="1 2">
    <name type="scientific">Armatimonas rosea</name>
    <dbReference type="NCBI Taxonomy" id="685828"/>
    <lineage>
        <taxon>Bacteria</taxon>
        <taxon>Bacillati</taxon>
        <taxon>Armatimonadota</taxon>
        <taxon>Armatimonadia</taxon>
        <taxon>Armatimonadales</taxon>
        <taxon>Armatimonadaceae</taxon>
        <taxon>Armatimonas</taxon>
    </lineage>
</organism>
<dbReference type="AlphaFoldDB" id="A0A7W9SUU5"/>
<proteinExistence type="predicted"/>
<reference evidence="1 2" key="1">
    <citation type="submission" date="2020-08" db="EMBL/GenBank/DDBJ databases">
        <title>Genomic Encyclopedia of Type Strains, Phase IV (KMG-IV): sequencing the most valuable type-strain genomes for metagenomic binning, comparative biology and taxonomic classification.</title>
        <authorList>
            <person name="Goeker M."/>
        </authorList>
    </citation>
    <scope>NUCLEOTIDE SEQUENCE [LARGE SCALE GENOMIC DNA]</scope>
    <source>
        <strain evidence="1 2">DSM 23562</strain>
    </source>
</reference>
<gene>
    <name evidence="1" type="ORF">HNQ39_004185</name>
</gene>
<dbReference type="EMBL" id="JACHGW010000004">
    <property type="protein sequence ID" value="MBB6052364.1"/>
    <property type="molecule type" value="Genomic_DNA"/>
</dbReference>
<sequence>MGQKHPKHLLEKLMSRNVLERVLDVATWSELRVE</sequence>